<feature type="binding site" evidence="4">
    <location>
        <position position="62"/>
    </location>
    <ligand>
        <name>FAD</name>
        <dbReference type="ChEBI" id="CHEBI:57692"/>
    </ligand>
</feature>
<evidence type="ECO:0000256" key="5">
    <source>
        <dbReference type="PIRSR" id="PIRSR000350-4"/>
    </source>
</evidence>
<dbReference type="PRINTS" id="PR00368">
    <property type="entry name" value="FADPNR"/>
</dbReference>
<dbReference type="SUPFAM" id="SSF55424">
    <property type="entry name" value="FAD/NAD-linked reductases, dimerisation (C-terminal) domain"/>
    <property type="match status" value="1"/>
</dbReference>
<sequence>MPQDNAVNDATSTREADVIVLGMGPGGESVAGTLADAGLDVVGIDERLVGGECPYYGCIPSKMLIRAANALSEARRVNDLAGSSSVEPDLGPVALRIREEATDYWDDRVAVERFESKGGRFIRGTGTLVGTDAVQVGGVPLTARKAVVIATGTAPAVPPIPGLAETPFWTNRDIFAVEEPPRSLAILGGGAIGVELAQAFARFGSEVTVIEAADRILAADEPEASRIVAQALERDGVSICAGAPAQEVSHDGSVFTISLPDRMVTAERLLVAAGRTTRLDELGAASIGVDPGSRYLPTDGTLRVTEGVWALGDVTGKGAFTHMSMYQAGIVIQDILGQGPRPAEYHAVPRVTFTDPESAAVGLTEQQAREQGLRLRVGVARVPSTARGWIHKSGNEGVIKLIEDADAGVLVGATSVGPHGGEVLGALAVAVHARVPVAALRGMIWAYPTFHRGIEDALRHLHDE</sequence>
<dbReference type="InterPro" id="IPR036188">
    <property type="entry name" value="FAD/NAD-bd_sf"/>
</dbReference>
<dbReference type="SUPFAM" id="SSF51905">
    <property type="entry name" value="FAD/NAD(P)-binding domain"/>
    <property type="match status" value="1"/>
</dbReference>
<accession>A0A927PMH0</accession>
<feature type="disulfide bond" description="Redox-active" evidence="5">
    <location>
        <begin position="53"/>
        <end position="58"/>
    </location>
</feature>
<dbReference type="PIRSF" id="PIRSF000350">
    <property type="entry name" value="Mercury_reductase_MerA"/>
    <property type="match status" value="1"/>
</dbReference>
<dbReference type="Gene3D" id="3.30.390.30">
    <property type="match status" value="1"/>
</dbReference>
<feature type="binding site" evidence="4">
    <location>
        <position position="274"/>
    </location>
    <ligand>
        <name>NAD(+)</name>
        <dbReference type="ChEBI" id="CHEBI:57540"/>
    </ligand>
</feature>
<feature type="binding site" evidence="4">
    <location>
        <position position="211"/>
    </location>
    <ligand>
        <name>NAD(+)</name>
        <dbReference type="ChEBI" id="CHEBI:57540"/>
    </ligand>
</feature>
<dbReference type="GO" id="GO:0003955">
    <property type="term" value="F:NAD(P)H dehydrogenase (quinone) activity"/>
    <property type="evidence" value="ECO:0007669"/>
    <property type="project" value="TreeGrafter"/>
</dbReference>
<dbReference type="RefSeq" id="WP_192038981.1">
    <property type="nucleotide sequence ID" value="NZ_JACYWE010000004.1"/>
</dbReference>
<dbReference type="EMBL" id="JACYWE010000004">
    <property type="protein sequence ID" value="MBD8506512.1"/>
    <property type="molecule type" value="Genomic_DNA"/>
</dbReference>
<comment type="cofactor">
    <cofactor evidence="4">
        <name>FAD</name>
        <dbReference type="ChEBI" id="CHEBI:57692"/>
    </cofactor>
    <text evidence="4">Binds 1 FAD per subunit.</text>
</comment>
<keyword evidence="3 4" id="KW-0274">FAD</keyword>
<name>A0A927PMH0_9ACTN</name>
<dbReference type="PRINTS" id="PR00411">
    <property type="entry name" value="PNDRDTASEI"/>
</dbReference>
<keyword evidence="4" id="KW-0520">NAD</keyword>
<protein>
    <submittedName>
        <fullName evidence="8">NAD(P)/FAD-dependent oxidoreductase</fullName>
    </submittedName>
</protein>
<dbReference type="InterPro" id="IPR004099">
    <property type="entry name" value="Pyr_nucl-diS_OxRdtase_dimer"/>
</dbReference>
<dbReference type="PANTHER" id="PTHR43014">
    <property type="entry name" value="MERCURIC REDUCTASE"/>
    <property type="match status" value="1"/>
</dbReference>
<dbReference type="InterPro" id="IPR023753">
    <property type="entry name" value="FAD/NAD-binding_dom"/>
</dbReference>
<organism evidence="8 9">
    <name type="scientific">Lolliginicoccus lacisalsi</name>
    <dbReference type="NCBI Taxonomy" id="2742202"/>
    <lineage>
        <taxon>Bacteria</taxon>
        <taxon>Bacillati</taxon>
        <taxon>Actinomycetota</taxon>
        <taxon>Actinomycetes</taxon>
        <taxon>Mycobacteriales</taxon>
        <taxon>Hoyosellaceae</taxon>
        <taxon>Lolliginicoccus</taxon>
    </lineage>
</organism>
<evidence type="ECO:0000256" key="3">
    <source>
        <dbReference type="ARBA" id="ARBA00022827"/>
    </source>
</evidence>
<feature type="domain" description="Pyridine nucleotide-disulphide oxidoreductase dimerisation" evidence="6">
    <location>
        <begin position="348"/>
        <end position="456"/>
    </location>
</feature>
<comment type="similarity">
    <text evidence="1">Belongs to the class-I pyridine nucleotide-disulfide oxidoreductase family.</text>
</comment>
<dbReference type="InterPro" id="IPR001100">
    <property type="entry name" value="Pyr_nuc-diS_OxRdtase"/>
</dbReference>
<evidence type="ECO:0000313" key="8">
    <source>
        <dbReference type="EMBL" id="MBD8506512.1"/>
    </source>
</evidence>
<keyword evidence="4" id="KW-0547">Nucleotide-binding</keyword>
<evidence type="ECO:0000256" key="1">
    <source>
        <dbReference type="ARBA" id="ARBA00007532"/>
    </source>
</evidence>
<dbReference type="GO" id="GO:0050660">
    <property type="term" value="F:flavin adenine dinucleotide binding"/>
    <property type="evidence" value="ECO:0007669"/>
    <property type="project" value="TreeGrafter"/>
</dbReference>
<dbReference type="PANTHER" id="PTHR43014:SF2">
    <property type="entry name" value="MERCURIC REDUCTASE"/>
    <property type="match status" value="1"/>
</dbReference>
<reference evidence="8" key="1">
    <citation type="submission" date="2020-09" db="EMBL/GenBank/DDBJ databases">
        <title>Hoyosella lacisalsi sp. nov., a halotolerant actinobacterium isolated from soil of Lake Gudzhirganskoe.</title>
        <authorList>
            <person name="Yang Q."/>
            <person name="Guo P.Y."/>
            <person name="Liu S.W."/>
            <person name="Li F.N."/>
            <person name="Sun C.H."/>
        </authorList>
    </citation>
    <scope>NUCLEOTIDE SEQUENCE</scope>
    <source>
        <strain evidence="8">G463</strain>
    </source>
</reference>
<keyword evidence="9" id="KW-1185">Reference proteome</keyword>
<gene>
    <name evidence="8" type="ORF">HT102_08445</name>
</gene>
<evidence type="ECO:0000256" key="4">
    <source>
        <dbReference type="PIRSR" id="PIRSR000350-3"/>
    </source>
</evidence>
<dbReference type="Pfam" id="PF07992">
    <property type="entry name" value="Pyr_redox_2"/>
    <property type="match status" value="1"/>
</dbReference>
<dbReference type="AlphaFoldDB" id="A0A927PMH0"/>
<feature type="binding site" evidence="4">
    <location>
        <position position="126"/>
    </location>
    <ligand>
        <name>FAD</name>
        <dbReference type="ChEBI" id="CHEBI:57692"/>
    </ligand>
</feature>
<comment type="caution">
    <text evidence="8">The sequence shown here is derived from an EMBL/GenBank/DDBJ whole genome shotgun (WGS) entry which is preliminary data.</text>
</comment>
<feature type="domain" description="FAD/NAD(P)-binding" evidence="7">
    <location>
        <begin position="17"/>
        <end position="328"/>
    </location>
</feature>
<evidence type="ECO:0000259" key="7">
    <source>
        <dbReference type="Pfam" id="PF07992"/>
    </source>
</evidence>
<dbReference type="Pfam" id="PF02852">
    <property type="entry name" value="Pyr_redox_dim"/>
    <property type="match status" value="1"/>
</dbReference>
<dbReference type="InterPro" id="IPR016156">
    <property type="entry name" value="FAD/NAD-linked_Rdtase_dimer_sf"/>
</dbReference>
<evidence type="ECO:0000313" key="9">
    <source>
        <dbReference type="Proteomes" id="UP000642993"/>
    </source>
</evidence>
<dbReference type="Gene3D" id="3.50.50.60">
    <property type="entry name" value="FAD/NAD(P)-binding domain"/>
    <property type="match status" value="2"/>
</dbReference>
<dbReference type="Proteomes" id="UP000642993">
    <property type="component" value="Unassembled WGS sequence"/>
</dbReference>
<proteinExistence type="inferred from homology"/>
<evidence type="ECO:0000256" key="2">
    <source>
        <dbReference type="ARBA" id="ARBA00022630"/>
    </source>
</evidence>
<evidence type="ECO:0000259" key="6">
    <source>
        <dbReference type="Pfam" id="PF02852"/>
    </source>
</evidence>
<keyword evidence="2" id="KW-0285">Flavoprotein</keyword>
<feature type="binding site" evidence="4">
    <location>
        <position position="313"/>
    </location>
    <ligand>
        <name>FAD</name>
        <dbReference type="ChEBI" id="CHEBI:57692"/>
    </ligand>
</feature>
<feature type="binding site" evidence="4">
    <location>
        <begin position="188"/>
        <end position="195"/>
    </location>
    <ligand>
        <name>NAD(+)</name>
        <dbReference type="ChEBI" id="CHEBI:57540"/>
    </ligand>
</feature>